<dbReference type="PANTHER" id="PTHR13491:SF0">
    <property type="entry name" value="ZINC FINGER CCHC DOMAIN-CONTAINING PROTEIN 10"/>
    <property type="match status" value="1"/>
</dbReference>
<keyword evidence="2" id="KW-0677">Repeat</keyword>
<name>A0A0S1SN64_9BACT</name>
<accession>A0A0S1SKM7</accession>
<reference evidence="5 6" key="2">
    <citation type="journal article" date="2016" name="PeerJ">
        <title>Analysis of five complete genome sequences for members of the class Peribacteria in the recently recognized Peregrinibacteria bacterial phylum.</title>
        <authorList>
            <person name="Anantharaman K."/>
            <person name="Brown C.T."/>
            <person name="Burstein D."/>
            <person name="Castelle C.J."/>
            <person name="Probst A.J."/>
            <person name="Thomas B.C."/>
            <person name="Williams K.H."/>
            <person name="Banfield J.F."/>
        </authorList>
    </citation>
    <scope>NUCLEOTIDE SEQUENCE [LARGE SCALE GENOMIC DNA]</scope>
    <source>
        <strain evidence="5">RIFOXYD1_FULL_PER-ii_59_16</strain>
    </source>
</reference>
<organism evidence="5 6">
    <name type="scientific">Candidatus Peribacter riflensis</name>
    <dbReference type="NCBI Taxonomy" id="1735162"/>
    <lineage>
        <taxon>Bacteria</taxon>
        <taxon>Candidatus Peregrinibacteriota</taxon>
        <taxon>Candidatus Peribacteria</taxon>
        <taxon>Candidatus Peribacterales</taxon>
        <taxon>Candidatus Peribacteraceae</taxon>
        <taxon>Candidatus Peribacter</taxon>
    </lineage>
</organism>
<feature type="region of interest" description="Disordered" evidence="4">
    <location>
        <begin position="1318"/>
        <end position="1353"/>
    </location>
</feature>
<dbReference type="Proteomes" id="UP000069135">
    <property type="component" value="Chromosome"/>
</dbReference>
<feature type="compositionally biased region" description="Low complexity" evidence="4">
    <location>
        <begin position="935"/>
        <end position="965"/>
    </location>
</feature>
<feature type="compositionally biased region" description="Low complexity" evidence="4">
    <location>
        <begin position="1329"/>
        <end position="1353"/>
    </location>
</feature>
<evidence type="ECO:0000256" key="2">
    <source>
        <dbReference type="ARBA" id="ARBA00022737"/>
    </source>
</evidence>
<feature type="region of interest" description="Disordered" evidence="4">
    <location>
        <begin position="2292"/>
        <end position="2318"/>
    </location>
</feature>
<dbReference type="STRING" id="1735162.PeribacterB2_0320"/>
<evidence type="ECO:0000313" key="6">
    <source>
        <dbReference type="Proteomes" id="UP000069135"/>
    </source>
</evidence>
<keyword evidence="3" id="KW-1015">Disulfide bond</keyword>
<feature type="compositionally biased region" description="Low complexity" evidence="4">
    <location>
        <begin position="1527"/>
        <end position="1550"/>
    </location>
</feature>
<feature type="region of interest" description="Disordered" evidence="4">
    <location>
        <begin position="1523"/>
        <end position="1550"/>
    </location>
</feature>
<sequence>MSSLIRGTGPRMRVALILATLALGTTGIVHLRAQLQQPTPTEITFDNTALPGITVRMTGPNWQTVTGVGYRGSYVKHTVQPNNEAESYTVFHTDHVVPATYDVFVTWQPDAQNATSVLYTIWQPNATGGMKRIFSGARNQQRELTSFPLTQVWDGVRFVKLGTATITNGSRVWAFVGSRESKQFNADAVKLVPQSAPQSALSVSAVQGSSVVSSSSSVPSVASGSLHVTQIPHFYACGERWTKGQEGKPILTMKLRAEGEDIVLEQLDTQIMFYGAQYDFCGNKEIGSNVEMYTMYRRQGSQILPIARAPGRPNLVNGSEGARFIFSEQLTIASGTEEEVIIVPTIGQNAVHMAPPRTVFVNMNENHAIDPVMKAVGKQSGAVFDSLQKKNIDIESVYPVQVHIPSNPVMTNAQEMRIERAGALQGGDSVPIGDYLKSFNYTNNYVSTVPKEVRKGMPLSSFTFTAAEDGASPYVGSAFTGVQGEHFNEVLLSGLVFTVDAQNVSFDPDSFNLSASKSYNNRIHCVVYGGAGDGGFAEARTNNCPNQPIRWKLSADVTAEADGHYVLPSNGSWLPYEEWRQTNYMYEITSDKICVGGNCYVSQRSSTSGGGSCTVDIANYLFGSRCLDSDLGKPATGKFYVRCGIITPGGEFCGSREIATIARGSSEILTLHATVLQPKIDESRPAGVRVFLENSADPAQFTTGIHQSHILWFDGEHDTSYAQHDWKALPKFAWLNQPGLVIEGTRYGTMTIPNDPPVPGTITFDDVQGDESRFRADGNGWSIETGKGYLGTQRRHAAQTSNPGYAFARYFAHTVTTGEYDVYATWDPTLPVTNAAGVIVGQPGKNFPSIAVNQRLDPATFAETRRWEGSIFAKITTAPIIITDGSTVRVYITARETANFVADAVKLVPRGTAPVSSTSSALSVSSSSFSVAPVSSSSSSSSVAPPSSISSAGSSSSSSLSSPAPFCGDGMINQPGEQCDDGNTTNEDSCSGQCLIEASSSSSRRSTVASLHTSLSRVRPQFLQSAEPYLRYQLTVKNTGESRRENASIWIALPSGFNLVRTSLGVARTHPDCTVTGGSVRCTLPPIDAGASVERQIAFSLSTLTTCANILEYPYIVVDGSHTTATGTLTDNITCPTSVTKYPVSNRIRTQTLSDSTRLEYADEAWFNGIGRLLTATQNDNSVLRYREYFDVSDYTFIRTNSVIDRILPSYISFNGMAYVQRSAHPNHCEAQHYYIASADYISFWKSQFEYTSTPLFVCNSGYPQSKGGGSRSQYEIEQVRQENTQETWLIPQARFVDHYNAQGQFVITEEFDKFGVKIGESTTPPPMSSLSSSGNSSISSSSSSSSRSSSSSASSVSSFSSSLHAASGELTFDDEISVSGITNFLTWGPGWSTVEDAGYQEHHRLHAAQPGSLLTTQAGFYTHDLPNGEYDVFTAWQPHAENAYDVNVVVWQRLNGESSYETRIIWAINQQNAPAADIVDGGVPFKKVGRVTITKGDEVVVLIRAPNSKRYTVDAVKIVPTGAPQSSSSIRTSSSSSNTLPSSSSSSSVSSTQAGCVIVLKEAFDATNALVHPTPSFSFTLDGTTTRESSQDGRATFIDVPPGIHAIIEEPRHTWEQTLVDPLQGTVTVQPGPVCATVVFRNKQQAASSSSNSSSYGATMIGPWFPRFSTIDTGQLAGKYASIAVGSDNLPILAYYDQINGDLKVAKCTTPSCESPTITVLDTSGNVGLFAGIALDGNGYPVISYYDQTNKNLKIARCRDRFCTPAIASIRTIDSVGDVGRYSAIVIPSDNLPVISYYSYLSVANGTLKVAKCLDTDCTSTNRKTVFNTGHVGPYTDITIGADGNPVISYMDYTWQRLKYAKCNDAQCSNAFVSPVHNESRSQQHSGMFSQIAMGQDGLPVLAYYNNVARDLEIAKCINPSCSANTIFTSVDGNGGAGNAGEYVSMVIQDGNPLLAYHDGVANTFKIAQCNDATCAQKAIVTLEGNPATWNAQDIGLYTSLAVGPDGIPVVAYYGERYEYSGGQQVNRTTVLKIVKLCRDAACTPKSSSSQSSLSAEEFPADTIVFDDNSPPYTMTGDFRRVQGEGGYNDSYVYHGGGPSPVTRIGWYSDTAFENPVPFDIYATWKPSPGYATDIQYKSKFINENVWQNFDVSVNQKIAPSGSHTWGGVRWQKLGAVTLTGSLSVNIEGPLGAFSVDAVAFVPTGSVSYRSSSSTSCSPTPWASCQMGFTCLATCVNNICQQAAHIDCPAGQQAEYSGACGNPPCYAQCARCVGISSSVTSVPAASSSISSASSASFSSSSLTPVSSSSSSESSATSTPSTLICLAICTHRTQAECALQHPDWIWSAGNVTAQSSWPMRFVQFFGSLLGFADTATETLAQQDPIGCCCPPPPIIVSSSASSSVGPMSSSAETAHSVSSAPSSSSSGIPGDCVHCIGISCAGALPACYVQIGSTSTVCSLYSLSIAGWKECPNVAASSSVSPAVSSASIASTASAASSSSSVSSAMAASSSAGAKIYAYATSYGNAQSYIRPGHTFSHKITIRNTGNAPAYLTLYYTTPPGAAFMSAANCGSTSCVLGTLKPGAIVTKIIAFRTFSTTACNQTLRVQYQIRSLQVPTTINFTGSQQVKC</sequence>
<dbReference type="PANTHER" id="PTHR13491">
    <property type="entry name" value="ZCCHC10 PROTEIN"/>
    <property type="match status" value="1"/>
</dbReference>
<accession>A0A0S1SN64</accession>
<dbReference type="PATRIC" id="fig|1735161.3.peg.320"/>
<evidence type="ECO:0000256" key="3">
    <source>
        <dbReference type="ARBA" id="ARBA00023157"/>
    </source>
</evidence>
<dbReference type="NCBIfam" id="TIGR02232">
    <property type="entry name" value="myxo_disulf_rpt"/>
    <property type="match status" value="1"/>
</dbReference>
<accession>A0A0S1SHE1</accession>
<evidence type="ECO:0008006" key="7">
    <source>
        <dbReference type="Google" id="ProtNLM"/>
    </source>
</evidence>
<evidence type="ECO:0000313" key="5">
    <source>
        <dbReference type="EMBL" id="ALM13018.1"/>
    </source>
</evidence>
<proteinExistence type="predicted"/>
<dbReference type="EMBL" id="CP013065">
    <property type="protein sequence ID" value="ALM13018.1"/>
    <property type="molecule type" value="Genomic_DNA"/>
</dbReference>
<feature type="region of interest" description="Disordered" evidence="4">
    <location>
        <begin position="2399"/>
        <end position="2426"/>
    </location>
</feature>
<accession>A0A0S1SPZ6</accession>
<evidence type="ECO:0000256" key="4">
    <source>
        <dbReference type="SAM" id="MobiDB-lite"/>
    </source>
</evidence>
<feature type="region of interest" description="Disordered" evidence="4">
    <location>
        <begin position="935"/>
        <end position="986"/>
    </location>
</feature>
<dbReference type="InterPro" id="IPR039715">
    <property type="entry name" value="ZCCHC10"/>
</dbReference>
<protein>
    <recommendedName>
        <fullName evidence="7">DUF11 domain-containing protein</fullName>
    </recommendedName>
</protein>
<gene>
    <name evidence="5" type="ORF">PeribacterD1_0320</name>
</gene>
<evidence type="ECO:0000256" key="1">
    <source>
        <dbReference type="ARBA" id="ARBA00022729"/>
    </source>
</evidence>
<dbReference type="InterPro" id="IPR011936">
    <property type="entry name" value="Myxo_disulph_rpt"/>
</dbReference>
<accession>A0A0S1SUE9</accession>
<dbReference type="KEGG" id="prf:PeribacterA2_0320"/>
<reference evidence="6" key="1">
    <citation type="submission" date="2015-10" db="EMBL/GenBank/DDBJ databases">
        <title>Analysis of five complete genome sequences for members of the class Peribacteria in the recently recognized Peregrinibacteria bacterial phylum.</title>
        <authorList>
            <person name="Anantharaman K."/>
            <person name="Brown C.T."/>
            <person name="Burstein D."/>
            <person name="Castelle C.J."/>
            <person name="Probst A.J."/>
            <person name="Thomas B.C."/>
            <person name="Williams K.H."/>
            <person name="Banfield J.F."/>
        </authorList>
    </citation>
    <scope>NUCLEOTIDE SEQUENCE [LARGE SCALE GENOMIC DNA]</scope>
</reference>
<dbReference type="Pfam" id="PF13948">
    <property type="entry name" value="DUF4215"/>
    <property type="match status" value="1"/>
</dbReference>
<keyword evidence="1" id="KW-0732">Signal</keyword>